<protein>
    <submittedName>
        <fullName evidence="2">Uncharacterized protein</fullName>
    </submittedName>
</protein>
<feature type="transmembrane region" description="Helical" evidence="1">
    <location>
        <begin position="21"/>
        <end position="38"/>
    </location>
</feature>
<accession>A0AAV4MDE4</accession>
<name>A0AAV4MDE4_9ARAC</name>
<keyword evidence="1" id="KW-0812">Transmembrane</keyword>
<evidence type="ECO:0000256" key="1">
    <source>
        <dbReference type="SAM" id="Phobius"/>
    </source>
</evidence>
<organism evidence="2 3">
    <name type="scientific">Caerostris darwini</name>
    <dbReference type="NCBI Taxonomy" id="1538125"/>
    <lineage>
        <taxon>Eukaryota</taxon>
        <taxon>Metazoa</taxon>
        <taxon>Ecdysozoa</taxon>
        <taxon>Arthropoda</taxon>
        <taxon>Chelicerata</taxon>
        <taxon>Arachnida</taxon>
        <taxon>Araneae</taxon>
        <taxon>Araneomorphae</taxon>
        <taxon>Entelegynae</taxon>
        <taxon>Araneoidea</taxon>
        <taxon>Araneidae</taxon>
        <taxon>Caerostris</taxon>
    </lineage>
</organism>
<reference evidence="2 3" key="1">
    <citation type="submission" date="2021-06" db="EMBL/GenBank/DDBJ databases">
        <title>Caerostris darwini draft genome.</title>
        <authorList>
            <person name="Kono N."/>
            <person name="Arakawa K."/>
        </authorList>
    </citation>
    <scope>NUCLEOTIDE SEQUENCE [LARGE SCALE GENOMIC DNA]</scope>
</reference>
<dbReference type="PRINTS" id="PR00449">
    <property type="entry name" value="RASTRNSFRMNG"/>
</dbReference>
<keyword evidence="1" id="KW-1133">Transmembrane helix</keyword>
<dbReference type="InterPro" id="IPR027417">
    <property type="entry name" value="P-loop_NTPase"/>
</dbReference>
<dbReference type="InterPro" id="IPR001806">
    <property type="entry name" value="Small_GTPase"/>
</dbReference>
<keyword evidence="1" id="KW-0472">Membrane</keyword>
<dbReference type="AlphaFoldDB" id="A0AAV4MDE4"/>
<comment type="caution">
    <text evidence="2">The sequence shown here is derived from an EMBL/GenBank/DDBJ whole genome shotgun (WGS) entry which is preliminary data.</text>
</comment>
<evidence type="ECO:0000313" key="2">
    <source>
        <dbReference type="EMBL" id="GIX70373.1"/>
    </source>
</evidence>
<dbReference type="Gene3D" id="3.40.50.300">
    <property type="entry name" value="P-loop containing nucleotide triphosphate hydrolases"/>
    <property type="match status" value="1"/>
</dbReference>
<gene>
    <name evidence="2" type="ORF">CDAR_408751</name>
</gene>
<keyword evidence="3" id="KW-1185">Reference proteome</keyword>
<dbReference type="SUPFAM" id="SSF52540">
    <property type="entry name" value="P-loop containing nucleoside triphosphate hydrolases"/>
    <property type="match status" value="1"/>
</dbReference>
<proteinExistence type="predicted"/>
<dbReference type="GO" id="GO:0003924">
    <property type="term" value="F:GTPase activity"/>
    <property type="evidence" value="ECO:0007669"/>
    <property type="project" value="InterPro"/>
</dbReference>
<sequence length="213" mass="25186">MECRYRFNKKRTQIKRPRRAVKLYALNIVYVFVIGDPYTGKTHLIDLLATRRIYDPLLPSFEYVSESDRMTDIGVITLRLLELKGYHLEFPEILQVCQAAKHVFLFVFSHGNLCTFFTLDCDWISRVRAFFGWTVATVVLGNKVDLKNDNHDYCSYKRQFYVDYAFECSALTGDHVEAVFYEIAMFGNETWPLFEPLAWRDYIKRVARLKKLF</sequence>
<dbReference type="Pfam" id="PF00071">
    <property type="entry name" value="Ras"/>
    <property type="match status" value="1"/>
</dbReference>
<dbReference type="Proteomes" id="UP001054837">
    <property type="component" value="Unassembled WGS sequence"/>
</dbReference>
<dbReference type="EMBL" id="BPLQ01000360">
    <property type="protein sequence ID" value="GIX70373.1"/>
    <property type="molecule type" value="Genomic_DNA"/>
</dbReference>
<evidence type="ECO:0000313" key="3">
    <source>
        <dbReference type="Proteomes" id="UP001054837"/>
    </source>
</evidence>
<dbReference type="GO" id="GO:0005525">
    <property type="term" value="F:GTP binding"/>
    <property type="evidence" value="ECO:0007669"/>
    <property type="project" value="InterPro"/>
</dbReference>